<evidence type="ECO:0000256" key="7">
    <source>
        <dbReference type="ARBA" id="ARBA00023288"/>
    </source>
</evidence>
<feature type="transmembrane region" description="Helical" evidence="8">
    <location>
        <begin position="6"/>
        <end position="24"/>
    </location>
</feature>
<evidence type="ECO:0000259" key="10">
    <source>
        <dbReference type="Pfam" id="PF25198"/>
    </source>
</evidence>
<sequence length="381" mass="42364">MLKRALFYVLILLNIFFLSGCWNYRELNDIDIAAGAAVDKNKDNNNYMVTVEIINAKGGKDGSITPDIMNMEGITIFDAIRNMIMRIGRRIYWGHSRVFIISQDIAREGVIDVIDFINRDAEARADTYLLISQEETAGELLKGKDKVHDTISFHIVDTMKSQKSIPSYAVVELWQFIKDLSAEGISATIPTAIMAKDKDSITPQVTGTAVFKKDKMIGWLDDTESRSMLFIKGKINSGLIIIPNIMENTNATLELSKVTTKVTPVIKEGNLTMNIKVVIDAGIAEVQGDTDIISKDGRKKVIEVAEKTVKSQLESVIKKVQSQYKSDVFGFGSTVQRKMPNEWKAIKDDWGNIFADMDTNVSVKVEIKGSALASKPIKVGD</sequence>
<dbReference type="STRING" id="36849.OXPF_07010"/>
<dbReference type="Gene3D" id="3.30.300.210">
    <property type="entry name" value="Nutrient germinant receptor protein C, domain 3"/>
    <property type="match status" value="1"/>
</dbReference>
<keyword evidence="3" id="KW-0309">Germination</keyword>
<dbReference type="InterPro" id="IPR008844">
    <property type="entry name" value="Spore_GerAC-like"/>
</dbReference>
<feature type="domain" description="Spore germination protein N-terminal" evidence="10">
    <location>
        <begin position="23"/>
        <end position="191"/>
    </location>
</feature>
<keyword evidence="6" id="KW-0564">Palmitate</keyword>
<dbReference type="NCBIfam" id="TIGR02887">
    <property type="entry name" value="spore_ger_x_C"/>
    <property type="match status" value="1"/>
</dbReference>
<evidence type="ECO:0000259" key="9">
    <source>
        <dbReference type="Pfam" id="PF05504"/>
    </source>
</evidence>
<evidence type="ECO:0000313" key="11">
    <source>
        <dbReference type="EMBL" id="KPU45468.1"/>
    </source>
</evidence>
<dbReference type="PANTHER" id="PTHR35789">
    <property type="entry name" value="SPORE GERMINATION PROTEIN B3"/>
    <property type="match status" value="1"/>
</dbReference>
<comment type="similarity">
    <text evidence="2">Belongs to the GerABKC lipoprotein family.</text>
</comment>
<evidence type="ECO:0000256" key="5">
    <source>
        <dbReference type="ARBA" id="ARBA00023136"/>
    </source>
</evidence>
<dbReference type="InterPro" id="IPR038501">
    <property type="entry name" value="Spore_GerAC_C_sf"/>
</dbReference>
<evidence type="ECO:0000256" key="4">
    <source>
        <dbReference type="ARBA" id="ARBA00022729"/>
    </source>
</evidence>
<keyword evidence="7" id="KW-0449">Lipoprotein</keyword>
<evidence type="ECO:0000256" key="3">
    <source>
        <dbReference type="ARBA" id="ARBA00022544"/>
    </source>
</evidence>
<feature type="domain" description="Spore germination GerAC-like C-terminal" evidence="9">
    <location>
        <begin position="206"/>
        <end position="369"/>
    </location>
</feature>
<keyword evidence="5 8" id="KW-0472">Membrane</keyword>
<reference evidence="11 12" key="1">
    <citation type="submission" date="2015-09" db="EMBL/GenBank/DDBJ databases">
        <title>Genome sequence of Oxobacter pfennigii DSM 3222.</title>
        <authorList>
            <person name="Poehlein A."/>
            <person name="Bengelsdorf F.R."/>
            <person name="Schiel-Bengelsdorf B."/>
            <person name="Duerre P."/>
            <person name="Daniel R."/>
        </authorList>
    </citation>
    <scope>NUCLEOTIDE SEQUENCE [LARGE SCALE GENOMIC DNA]</scope>
    <source>
        <strain evidence="11 12">DSM 3222</strain>
    </source>
</reference>
<dbReference type="PANTHER" id="PTHR35789:SF1">
    <property type="entry name" value="SPORE GERMINATION PROTEIN B3"/>
    <property type="match status" value="1"/>
</dbReference>
<proteinExistence type="inferred from homology"/>
<dbReference type="Pfam" id="PF25198">
    <property type="entry name" value="Spore_GerAC_N"/>
    <property type="match status" value="1"/>
</dbReference>
<dbReference type="InterPro" id="IPR046953">
    <property type="entry name" value="Spore_GerAC-like_C"/>
</dbReference>
<dbReference type="AlphaFoldDB" id="A0A0P8Z006"/>
<dbReference type="Pfam" id="PF05504">
    <property type="entry name" value="Spore_GerAC"/>
    <property type="match status" value="1"/>
</dbReference>
<dbReference type="EMBL" id="LKET01000021">
    <property type="protein sequence ID" value="KPU45468.1"/>
    <property type="molecule type" value="Genomic_DNA"/>
</dbReference>
<dbReference type="Proteomes" id="UP000050326">
    <property type="component" value="Unassembled WGS sequence"/>
</dbReference>
<keyword evidence="12" id="KW-1185">Reference proteome</keyword>
<evidence type="ECO:0000256" key="8">
    <source>
        <dbReference type="SAM" id="Phobius"/>
    </source>
</evidence>
<evidence type="ECO:0000256" key="6">
    <source>
        <dbReference type="ARBA" id="ARBA00023139"/>
    </source>
</evidence>
<evidence type="ECO:0000256" key="1">
    <source>
        <dbReference type="ARBA" id="ARBA00004635"/>
    </source>
</evidence>
<evidence type="ECO:0000256" key="2">
    <source>
        <dbReference type="ARBA" id="ARBA00007886"/>
    </source>
</evidence>
<dbReference type="GO" id="GO:0009847">
    <property type="term" value="P:spore germination"/>
    <property type="evidence" value="ECO:0007669"/>
    <property type="project" value="InterPro"/>
</dbReference>
<protein>
    <submittedName>
        <fullName evidence="11">Spore germination protein B3</fullName>
    </submittedName>
</protein>
<gene>
    <name evidence="11" type="primary">gerBC_1</name>
    <name evidence="11" type="ORF">OXPF_07010</name>
</gene>
<dbReference type="GO" id="GO:0016020">
    <property type="term" value="C:membrane"/>
    <property type="evidence" value="ECO:0007669"/>
    <property type="project" value="UniProtKB-SubCell"/>
</dbReference>
<organism evidence="11 12">
    <name type="scientific">Oxobacter pfennigii</name>
    <dbReference type="NCBI Taxonomy" id="36849"/>
    <lineage>
        <taxon>Bacteria</taxon>
        <taxon>Bacillati</taxon>
        <taxon>Bacillota</taxon>
        <taxon>Clostridia</taxon>
        <taxon>Eubacteriales</taxon>
        <taxon>Clostridiaceae</taxon>
        <taxon>Oxobacter</taxon>
    </lineage>
</organism>
<dbReference type="PROSITE" id="PS51257">
    <property type="entry name" value="PROKAR_LIPOPROTEIN"/>
    <property type="match status" value="1"/>
</dbReference>
<comment type="caution">
    <text evidence="11">The sequence shown here is derived from an EMBL/GenBank/DDBJ whole genome shotgun (WGS) entry which is preliminary data.</text>
</comment>
<keyword evidence="8" id="KW-0812">Transmembrane</keyword>
<keyword evidence="8" id="KW-1133">Transmembrane helix</keyword>
<evidence type="ECO:0000313" key="12">
    <source>
        <dbReference type="Proteomes" id="UP000050326"/>
    </source>
</evidence>
<name>A0A0P8Z006_9CLOT</name>
<accession>A0A0P8Z006</accession>
<comment type="subcellular location">
    <subcellularLocation>
        <location evidence="1">Membrane</location>
        <topology evidence="1">Lipid-anchor</topology>
    </subcellularLocation>
</comment>
<dbReference type="InterPro" id="IPR057336">
    <property type="entry name" value="GerAC_N"/>
</dbReference>
<keyword evidence="4" id="KW-0732">Signal</keyword>
<dbReference type="PATRIC" id="fig|36849.3.peg.752"/>